<comment type="similarity">
    <text evidence="1">Belongs to the SufE family.</text>
</comment>
<dbReference type="PANTHER" id="PTHR43597:SF5">
    <property type="entry name" value="SUFE-LIKE PROTEIN 2, CHLOROPLASTIC"/>
    <property type="match status" value="1"/>
</dbReference>
<evidence type="ECO:0000313" key="4">
    <source>
        <dbReference type="Proteomes" id="UP000011820"/>
    </source>
</evidence>
<accession>A0ABN4B1U0</accession>
<dbReference type="Gene3D" id="3.90.1010.10">
    <property type="match status" value="1"/>
</dbReference>
<name>A0ABN4B1U0_LIBAS</name>
<dbReference type="EMBL" id="CP004005">
    <property type="protein sequence ID" value="AGH17237.1"/>
    <property type="molecule type" value="Genomic_DNA"/>
</dbReference>
<evidence type="ECO:0000259" key="2">
    <source>
        <dbReference type="Pfam" id="PF02657"/>
    </source>
</evidence>
<organism evidence="3 4">
    <name type="scientific">Candidatus Liberibacter asiaticus str. gxpsy</name>
    <dbReference type="NCBI Taxonomy" id="1174529"/>
    <lineage>
        <taxon>Bacteria</taxon>
        <taxon>Pseudomonadati</taxon>
        <taxon>Pseudomonadota</taxon>
        <taxon>Alphaproteobacteria</taxon>
        <taxon>Hyphomicrobiales</taxon>
        <taxon>Rhizobiaceae</taxon>
        <taxon>Liberibacter</taxon>
    </lineage>
</organism>
<dbReference type="SUPFAM" id="SSF82649">
    <property type="entry name" value="SufE/NifU"/>
    <property type="match status" value="1"/>
</dbReference>
<dbReference type="GeneID" id="93077231"/>
<feature type="domain" description="Fe-S metabolism associated" evidence="2">
    <location>
        <begin position="9"/>
        <end position="133"/>
    </location>
</feature>
<dbReference type="PANTHER" id="PTHR43597">
    <property type="entry name" value="SULFUR ACCEPTOR PROTEIN CSDE"/>
    <property type="match status" value="1"/>
</dbReference>
<proteinExistence type="inferred from homology"/>
<sequence length="146" mass="17163">MIPINDIIEDMEMIEDLHDRYHYLIELGKKLPLFPKEYMTDQNIVAGCMSKLWMVIEWENKGDQDPIMIFYAVSDSQIVCGLLYIVKSIYAHKKISEILKMDSLTILQHLGLTENLSQKRMNGLYTIVNKIQDLTQEYLNVHIKER</sequence>
<evidence type="ECO:0000313" key="3">
    <source>
        <dbReference type="EMBL" id="AGH17237.1"/>
    </source>
</evidence>
<keyword evidence="4" id="KW-1185">Reference proteome</keyword>
<dbReference type="Proteomes" id="UP000011820">
    <property type="component" value="Chromosome"/>
</dbReference>
<dbReference type="RefSeq" id="WP_015452832.1">
    <property type="nucleotide sequence ID" value="NC_020549.1"/>
</dbReference>
<reference evidence="3 4" key="1">
    <citation type="journal article" date="2013" name="Genome Announc.">
        <title>Complete Genome Sequence of a Chinese Strain of 'Candidatus Liberibacter asiaticus'.</title>
        <authorList>
            <person name="Lin H."/>
            <person name="Han C.S."/>
            <person name="Liu B."/>
            <person name="Lou B."/>
            <person name="Bai X."/>
            <person name="Deng C."/>
            <person name="Civerolo E.L."/>
            <person name="Gupta G."/>
        </authorList>
    </citation>
    <scope>NUCLEOTIDE SEQUENCE [LARGE SCALE GENOMIC DNA]</scope>
    <source>
        <strain evidence="4">gxpsy</strain>
    </source>
</reference>
<gene>
    <name evidence="3" type="ORF">WSI_04335</name>
</gene>
<dbReference type="InterPro" id="IPR003808">
    <property type="entry name" value="Fe-S_metab-assoc_dom"/>
</dbReference>
<dbReference type="Pfam" id="PF02657">
    <property type="entry name" value="SufE"/>
    <property type="match status" value="1"/>
</dbReference>
<protein>
    <recommendedName>
        <fullName evidence="2">Fe-S metabolism associated domain-containing protein</fullName>
    </recommendedName>
</protein>
<evidence type="ECO:0000256" key="1">
    <source>
        <dbReference type="ARBA" id="ARBA00010282"/>
    </source>
</evidence>